<protein>
    <submittedName>
        <fullName evidence="2">Uncharacterized protein</fullName>
    </submittedName>
</protein>
<proteinExistence type="predicted"/>
<dbReference type="AlphaFoldDB" id="A0AAN5IBE3"/>
<feature type="signal peptide" evidence="1">
    <location>
        <begin position="1"/>
        <end position="21"/>
    </location>
</feature>
<keyword evidence="3" id="KW-1185">Reference proteome</keyword>
<organism evidence="2 3">
    <name type="scientific">Pristionchus mayeri</name>
    <dbReference type="NCBI Taxonomy" id="1317129"/>
    <lineage>
        <taxon>Eukaryota</taxon>
        <taxon>Metazoa</taxon>
        <taxon>Ecdysozoa</taxon>
        <taxon>Nematoda</taxon>
        <taxon>Chromadorea</taxon>
        <taxon>Rhabditida</taxon>
        <taxon>Rhabditina</taxon>
        <taxon>Diplogasteromorpha</taxon>
        <taxon>Diplogasteroidea</taxon>
        <taxon>Neodiplogasteridae</taxon>
        <taxon>Pristionchus</taxon>
    </lineage>
</organism>
<evidence type="ECO:0000256" key="1">
    <source>
        <dbReference type="SAM" id="SignalP"/>
    </source>
</evidence>
<name>A0AAN5IBE3_9BILA</name>
<dbReference type="EMBL" id="BTRK01000006">
    <property type="protein sequence ID" value="GMR56656.1"/>
    <property type="molecule type" value="Genomic_DNA"/>
</dbReference>
<feature type="chain" id="PRO_5043011491" evidence="1">
    <location>
        <begin position="22"/>
        <end position="71"/>
    </location>
</feature>
<feature type="non-terminal residue" evidence="2">
    <location>
        <position position="1"/>
    </location>
</feature>
<comment type="caution">
    <text evidence="2">The sequence shown here is derived from an EMBL/GenBank/DDBJ whole genome shotgun (WGS) entry which is preliminary data.</text>
</comment>
<reference evidence="3" key="1">
    <citation type="submission" date="2022-10" db="EMBL/GenBank/DDBJ databases">
        <title>Genome assembly of Pristionchus species.</title>
        <authorList>
            <person name="Yoshida K."/>
            <person name="Sommer R.J."/>
        </authorList>
    </citation>
    <scope>NUCLEOTIDE SEQUENCE [LARGE SCALE GENOMIC DNA]</scope>
    <source>
        <strain evidence="3">RS5460</strain>
    </source>
</reference>
<evidence type="ECO:0000313" key="3">
    <source>
        <dbReference type="Proteomes" id="UP001328107"/>
    </source>
</evidence>
<dbReference type="Proteomes" id="UP001328107">
    <property type="component" value="Unassembled WGS sequence"/>
</dbReference>
<gene>
    <name evidence="2" type="ORF">PMAYCL1PPCAC_26851</name>
</gene>
<sequence>QMSSSHVFLIVLLVLATSSEGYSRFGAGAAQPRGHVVKREAVNGDESAAGSYSGRFRSGGQDVLTRYLGFV</sequence>
<evidence type="ECO:0000313" key="2">
    <source>
        <dbReference type="EMBL" id="GMR56656.1"/>
    </source>
</evidence>
<keyword evidence="1" id="KW-0732">Signal</keyword>
<accession>A0AAN5IBE3</accession>